<evidence type="ECO:0000256" key="7">
    <source>
        <dbReference type="PROSITE-ProRule" id="PRU01091"/>
    </source>
</evidence>
<dbReference type="GO" id="GO:0032993">
    <property type="term" value="C:protein-DNA complex"/>
    <property type="evidence" value="ECO:0007669"/>
    <property type="project" value="TreeGrafter"/>
</dbReference>
<dbReference type="GO" id="GO:0000156">
    <property type="term" value="F:phosphorelay response regulator activity"/>
    <property type="evidence" value="ECO:0007669"/>
    <property type="project" value="TreeGrafter"/>
</dbReference>
<evidence type="ECO:0000256" key="3">
    <source>
        <dbReference type="ARBA" id="ARBA00023015"/>
    </source>
</evidence>
<evidence type="ECO:0000313" key="10">
    <source>
        <dbReference type="EMBL" id="BCD99190.1"/>
    </source>
</evidence>
<evidence type="ECO:0000256" key="6">
    <source>
        <dbReference type="PROSITE-ProRule" id="PRU00169"/>
    </source>
</evidence>
<accession>A0AAN1WKC4</accession>
<dbReference type="RefSeq" id="WP_236984205.1">
    <property type="nucleotide sequence ID" value="NZ_AP023086.1"/>
</dbReference>
<keyword evidence="11" id="KW-1185">Reference proteome</keyword>
<dbReference type="CDD" id="cd00383">
    <property type="entry name" value="trans_reg_C"/>
    <property type="match status" value="1"/>
</dbReference>
<feature type="modified residue" description="4-aspartylphosphate" evidence="6">
    <location>
        <position position="56"/>
    </location>
</feature>
<feature type="domain" description="Response regulatory" evidence="8">
    <location>
        <begin position="7"/>
        <end position="122"/>
    </location>
</feature>
<keyword evidence="2" id="KW-0902">Two-component regulatory system</keyword>
<dbReference type="AlphaFoldDB" id="A0AAN1WKC4"/>
<dbReference type="Pfam" id="PF00486">
    <property type="entry name" value="Trans_reg_C"/>
    <property type="match status" value="1"/>
</dbReference>
<organism evidence="10 11">
    <name type="scientific">Marinagarivorans cellulosilyticus</name>
    <dbReference type="NCBI Taxonomy" id="2721545"/>
    <lineage>
        <taxon>Bacteria</taxon>
        <taxon>Pseudomonadati</taxon>
        <taxon>Pseudomonadota</taxon>
        <taxon>Gammaproteobacteria</taxon>
        <taxon>Cellvibrionales</taxon>
        <taxon>Cellvibrionaceae</taxon>
        <taxon>Marinagarivorans</taxon>
    </lineage>
</organism>
<dbReference type="GO" id="GO:0005829">
    <property type="term" value="C:cytosol"/>
    <property type="evidence" value="ECO:0007669"/>
    <property type="project" value="TreeGrafter"/>
</dbReference>
<sequence length="231" mass="25947">MSNKELTVLLIEDNLIIARQLCDFLMGVGWLVEHCVKGVQGVELALEQVYDVIILDLNLPDMDGLQVCERIKQQSLTHIPMLMLTARDAFEDKAEGFGLGADDYVTKPFELRELVLRCSALARRNLLHQNKSIKIGELEVDRVQRIAKRSGQALKLTKVSFDVLAVLAQAYPQPVTRSRLIHEVWGDNPPDSDALRTHIFSLRSVLDKPFASPMLTTLINVGYKLESPSEV</sequence>
<dbReference type="Gene3D" id="3.40.50.2300">
    <property type="match status" value="1"/>
</dbReference>
<dbReference type="PANTHER" id="PTHR48111:SF22">
    <property type="entry name" value="REGULATOR OF RPOS"/>
    <property type="match status" value="1"/>
</dbReference>
<dbReference type="SMART" id="SM00862">
    <property type="entry name" value="Trans_reg_C"/>
    <property type="match status" value="1"/>
</dbReference>
<dbReference type="PROSITE" id="PS50110">
    <property type="entry name" value="RESPONSE_REGULATORY"/>
    <property type="match status" value="1"/>
</dbReference>
<feature type="domain" description="OmpR/PhoB-type" evidence="9">
    <location>
        <begin position="130"/>
        <end position="227"/>
    </location>
</feature>
<reference evidence="10 11" key="1">
    <citation type="journal article" date="2022" name="IScience">
        <title>An ultrasensitive nanofiber-based assay for enzymatic hydrolysis and deep-sea microbial degradation of cellulose.</title>
        <authorList>
            <person name="Tsudome M."/>
            <person name="Tachioka M."/>
            <person name="Miyazaki M."/>
            <person name="Uchimura K."/>
            <person name="Tsuda M."/>
            <person name="Takaki Y."/>
            <person name="Deguchi S."/>
        </authorList>
    </citation>
    <scope>NUCLEOTIDE SEQUENCE [LARGE SCALE GENOMIC DNA]</scope>
    <source>
        <strain evidence="10 11">GE09</strain>
    </source>
</reference>
<dbReference type="InterPro" id="IPR011006">
    <property type="entry name" value="CheY-like_superfamily"/>
</dbReference>
<dbReference type="InterPro" id="IPR039420">
    <property type="entry name" value="WalR-like"/>
</dbReference>
<keyword evidence="1 6" id="KW-0597">Phosphoprotein</keyword>
<evidence type="ECO:0000313" key="11">
    <source>
        <dbReference type="Proteomes" id="UP001320119"/>
    </source>
</evidence>
<dbReference type="GO" id="GO:0000976">
    <property type="term" value="F:transcription cis-regulatory region binding"/>
    <property type="evidence" value="ECO:0007669"/>
    <property type="project" value="TreeGrafter"/>
</dbReference>
<dbReference type="Gene3D" id="1.10.10.10">
    <property type="entry name" value="Winged helix-like DNA-binding domain superfamily/Winged helix DNA-binding domain"/>
    <property type="match status" value="1"/>
</dbReference>
<dbReference type="Pfam" id="PF00072">
    <property type="entry name" value="Response_reg"/>
    <property type="match status" value="1"/>
</dbReference>
<name>A0AAN1WKC4_9GAMM</name>
<dbReference type="PANTHER" id="PTHR48111">
    <property type="entry name" value="REGULATOR OF RPOS"/>
    <property type="match status" value="1"/>
</dbReference>
<dbReference type="GO" id="GO:0006355">
    <property type="term" value="P:regulation of DNA-templated transcription"/>
    <property type="evidence" value="ECO:0007669"/>
    <property type="project" value="InterPro"/>
</dbReference>
<evidence type="ECO:0000256" key="1">
    <source>
        <dbReference type="ARBA" id="ARBA00022553"/>
    </source>
</evidence>
<evidence type="ECO:0000256" key="2">
    <source>
        <dbReference type="ARBA" id="ARBA00023012"/>
    </source>
</evidence>
<dbReference type="Gene3D" id="6.10.250.690">
    <property type="match status" value="1"/>
</dbReference>
<protein>
    <recommendedName>
        <fullName evidence="12">DNA-binding response regulator</fullName>
    </recommendedName>
</protein>
<dbReference type="InterPro" id="IPR001867">
    <property type="entry name" value="OmpR/PhoB-type_DNA-bd"/>
</dbReference>
<feature type="DNA-binding region" description="OmpR/PhoB-type" evidence="7">
    <location>
        <begin position="130"/>
        <end position="227"/>
    </location>
</feature>
<dbReference type="InterPro" id="IPR036388">
    <property type="entry name" value="WH-like_DNA-bd_sf"/>
</dbReference>
<evidence type="ECO:0000256" key="5">
    <source>
        <dbReference type="ARBA" id="ARBA00023163"/>
    </source>
</evidence>
<dbReference type="SMART" id="SM00448">
    <property type="entry name" value="REC"/>
    <property type="match status" value="1"/>
</dbReference>
<keyword evidence="3" id="KW-0805">Transcription regulation</keyword>
<dbReference type="KEGG" id="marq:MARGE09_P3391"/>
<dbReference type="Proteomes" id="UP001320119">
    <property type="component" value="Chromosome"/>
</dbReference>
<dbReference type="EMBL" id="AP023086">
    <property type="protein sequence ID" value="BCD99190.1"/>
    <property type="molecule type" value="Genomic_DNA"/>
</dbReference>
<dbReference type="InterPro" id="IPR001789">
    <property type="entry name" value="Sig_transdc_resp-reg_receiver"/>
</dbReference>
<keyword evidence="4 7" id="KW-0238">DNA-binding</keyword>
<evidence type="ECO:0000256" key="4">
    <source>
        <dbReference type="ARBA" id="ARBA00023125"/>
    </source>
</evidence>
<evidence type="ECO:0000259" key="9">
    <source>
        <dbReference type="PROSITE" id="PS51755"/>
    </source>
</evidence>
<evidence type="ECO:0000259" key="8">
    <source>
        <dbReference type="PROSITE" id="PS50110"/>
    </source>
</evidence>
<evidence type="ECO:0008006" key="12">
    <source>
        <dbReference type="Google" id="ProtNLM"/>
    </source>
</evidence>
<gene>
    <name evidence="10" type="ORF">MARGE09_P3391</name>
</gene>
<keyword evidence="5" id="KW-0804">Transcription</keyword>
<dbReference type="SUPFAM" id="SSF52172">
    <property type="entry name" value="CheY-like"/>
    <property type="match status" value="1"/>
</dbReference>
<dbReference type="PROSITE" id="PS51755">
    <property type="entry name" value="OMPR_PHOB"/>
    <property type="match status" value="1"/>
</dbReference>
<proteinExistence type="predicted"/>